<organism evidence="1 2">
    <name type="scientific">Zalaria obscura</name>
    <dbReference type="NCBI Taxonomy" id="2024903"/>
    <lineage>
        <taxon>Eukaryota</taxon>
        <taxon>Fungi</taxon>
        <taxon>Dikarya</taxon>
        <taxon>Ascomycota</taxon>
        <taxon>Pezizomycotina</taxon>
        <taxon>Dothideomycetes</taxon>
        <taxon>Dothideomycetidae</taxon>
        <taxon>Dothideales</taxon>
        <taxon>Zalariaceae</taxon>
        <taxon>Zalaria</taxon>
    </lineage>
</organism>
<sequence length="137" mass="15105">MRHQRQRRWSQVDVGPLTRFSAGRMVEAVRCRQCATPPIVEKDSFARFREVNLHYTGYAGRYGDVCDSCAFSVGVGGNRGWTCYCGYKRACVGAYVDDQSGGHGDGGGCCIAYKNSQKAVTAVRLVPRDLGDLPWCL</sequence>
<dbReference type="EMBL" id="JAMKPW020000013">
    <property type="protein sequence ID" value="KAK8211554.1"/>
    <property type="molecule type" value="Genomic_DNA"/>
</dbReference>
<dbReference type="Proteomes" id="UP001320706">
    <property type="component" value="Unassembled WGS sequence"/>
</dbReference>
<comment type="caution">
    <text evidence="1">The sequence shown here is derived from an EMBL/GenBank/DDBJ whole genome shotgun (WGS) entry which is preliminary data.</text>
</comment>
<protein>
    <submittedName>
        <fullName evidence="1">Uncharacterized protein</fullName>
    </submittedName>
</protein>
<proteinExistence type="predicted"/>
<accession>A0ACC3SFC2</accession>
<keyword evidence="2" id="KW-1185">Reference proteome</keyword>
<evidence type="ECO:0000313" key="1">
    <source>
        <dbReference type="EMBL" id="KAK8211554.1"/>
    </source>
</evidence>
<evidence type="ECO:0000313" key="2">
    <source>
        <dbReference type="Proteomes" id="UP001320706"/>
    </source>
</evidence>
<name>A0ACC3SFC2_9PEZI</name>
<reference evidence="1" key="1">
    <citation type="submission" date="2024-02" db="EMBL/GenBank/DDBJ databases">
        <title>Metagenome Assembled Genome of Zalaria obscura JY119.</title>
        <authorList>
            <person name="Vighnesh L."/>
            <person name="Jagadeeshwari U."/>
            <person name="Venkata Ramana C."/>
            <person name="Sasikala C."/>
        </authorList>
    </citation>
    <scope>NUCLEOTIDE SEQUENCE</scope>
    <source>
        <strain evidence="1">JY119</strain>
    </source>
</reference>
<gene>
    <name evidence="1" type="ORF">M8818_003209</name>
</gene>